<dbReference type="AlphaFoldDB" id="A0A0H5PMQ5"/>
<feature type="compositionally biased region" description="Basic and acidic residues" evidence="1">
    <location>
        <begin position="198"/>
        <end position="207"/>
    </location>
</feature>
<keyword evidence="2" id="KW-0812">Transmembrane</keyword>
<dbReference type="RefSeq" id="WP_076573820.1">
    <property type="nucleotide sequence ID" value="NZ_CP031418.1"/>
</dbReference>
<dbReference type="Proteomes" id="UP000057820">
    <property type="component" value="Plasmid 2"/>
</dbReference>
<keyword evidence="4" id="KW-0614">Plasmid</keyword>
<dbReference type="EMBL" id="LN868939">
    <property type="protein sequence ID" value="CRY83776.1"/>
    <property type="molecule type" value="Genomic_DNA"/>
</dbReference>
<geneLocation type="plasmid" evidence="4">
    <name>2</name>
</geneLocation>
<protein>
    <submittedName>
        <fullName evidence="4">CFP-6</fullName>
    </submittedName>
</protein>
<keyword evidence="2" id="KW-0472">Membrane</keyword>
<feature type="compositionally biased region" description="Low complexity" evidence="1">
    <location>
        <begin position="13"/>
        <end position="26"/>
    </location>
</feature>
<dbReference type="Pfam" id="PF10756">
    <property type="entry name" value="bPH_6"/>
    <property type="match status" value="1"/>
</dbReference>
<reference evidence="5" key="1">
    <citation type="submission" date="2015-03" db="EMBL/GenBank/DDBJ databases">
        <authorList>
            <consortium name="Pathogen Informatics"/>
        </authorList>
    </citation>
    <scope>NUCLEOTIDE SEQUENCE [LARGE SCALE GENOMIC DNA]</scope>
    <source>
        <strain evidence="5">NCTC11134</strain>
        <plasmid evidence="5">2</plasmid>
    </source>
</reference>
<feature type="compositionally biased region" description="Low complexity" evidence="1">
    <location>
        <begin position="167"/>
        <end position="183"/>
    </location>
</feature>
<evidence type="ECO:0000313" key="5">
    <source>
        <dbReference type="Proteomes" id="UP000057820"/>
    </source>
</evidence>
<dbReference type="InterPro" id="IPR019692">
    <property type="entry name" value="CFP-6_PH"/>
</dbReference>
<name>A0A0H5PMQ5_NOCFR</name>
<dbReference type="KEGG" id="nfr:ERS450000_05677"/>
<accession>A0A0H5PMQ5</accession>
<evidence type="ECO:0000313" key="4">
    <source>
        <dbReference type="EMBL" id="CRY83776.1"/>
    </source>
</evidence>
<sequence length="207" mass="21304">MSSPHQSVPPGKSSHTAATGSSTGSSSGAVAERAVIRITPLAYLGVVVLALCVFLFFVGWPAGLWWLLLIPVAVAVWVARTRTVVTGDGLELRTVFGSRRLDWAQIKGVSIPKRGFARAHLADDSTVALPAVSYDQLRKLIAASRGRLPDVFGAAAQAERASEDAEAASATDDAPGTDSPRTGTGSGDTGGDDTGGDDTGKSDTGKV</sequence>
<feature type="region of interest" description="Disordered" evidence="1">
    <location>
        <begin position="1"/>
        <end position="26"/>
    </location>
</feature>
<feature type="transmembrane region" description="Helical" evidence="2">
    <location>
        <begin position="41"/>
        <end position="58"/>
    </location>
</feature>
<feature type="domain" description="Low molecular weight protein antigen 6 PH" evidence="3">
    <location>
        <begin position="80"/>
        <end position="150"/>
    </location>
</feature>
<evidence type="ECO:0000256" key="2">
    <source>
        <dbReference type="SAM" id="Phobius"/>
    </source>
</evidence>
<keyword evidence="2" id="KW-1133">Transmembrane helix</keyword>
<proteinExistence type="predicted"/>
<evidence type="ECO:0000256" key="1">
    <source>
        <dbReference type="SAM" id="MobiDB-lite"/>
    </source>
</evidence>
<feature type="region of interest" description="Disordered" evidence="1">
    <location>
        <begin position="155"/>
        <end position="207"/>
    </location>
</feature>
<gene>
    <name evidence="4" type="primary">cfp6</name>
    <name evidence="4" type="ORF">ERS450000_05677</name>
</gene>
<organism evidence="4 5">
    <name type="scientific">Nocardia farcinica</name>
    <dbReference type="NCBI Taxonomy" id="37329"/>
    <lineage>
        <taxon>Bacteria</taxon>
        <taxon>Bacillati</taxon>
        <taxon>Actinomycetota</taxon>
        <taxon>Actinomycetes</taxon>
        <taxon>Mycobacteriales</taxon>
        <taxon>Nocardiaceae</taxon>
        <taxon>Nocardia</taxon>
    </lineage>
</organism>
<evidence type="ECO:0000259" key="3">
    <source>
        <dbReference type="Pfam" id="PF10756"/>
    </source>
</evidence>
<feature type="transmembrane region" description="Helical" evidence="2">
    <location>
        <begin position="64"/>
        <end position="80"/>
    </location>
</feature>